<reference evidence="1 2" key="1">
    <citation type="journal article" date="2021" name="Sci. Rep.">
        <title>The genome of the diatom Chaetoceros tenuissimus carries an ancient integrated fragment of an extant virus.</title>
        <authorList>
            <person name="Hongo Y."/>
            <person name="Kimura K."/>
            <person name="Takaki Y."/>
            <person name="Yoshida Y."/>
            <person name="Baba S."/>
            <person name="Kobayashi G."/>
            <person name="Nagasaki K."/>
            <person name="Hano T."/>
            <person name="Tomaru Y."/>
        </authorList>
    </citation>
    <scope>NUCLEOTIDE SEQUENCE [LARGE SCALE GENOMIC DNA]</scope>
    <source>
        <strain evidence="1 2">NIES-3715</strain>
    </source>
</reference>
<evidence type="ECO:0000313" key="1">
    <source>
        <dbReference type="EMBL" id="GFH58708.1"/>
    </source>
</evidence>
<dbReference type="AlphaFoldDB" id="A0AAD3D6P1"/>
<accession>A0AAD3D6P1</accession>
<dbReference type="EMBL" id="BLLK01000062">
    <property type="protein sequence ID" value="GFH58708.1"/>
    <property type="molecule type" value="Genomic_DNA"/>
</dbReference>
<dbReference type="Proteomes" id="UP001054902">
    <property type="component" value="Unassembled WGS sequence"/>
</dbReference>
<keyword evidence="2" id="KW-1185">Reference proteome</keyword>
<gene>
    <name evidence="1" type="ORF">CTEN210_15184</name>
</gene>
<organism evidence="1 2">
    <name type="scientific">Chaetoceros tenuissimus</name>
    <dbReference type="NCBI Taxonomy" id="426638"/>
    <lineage>
        <taxon>Eukaryota</taxon>
        <taxon>Sar</taxon>
        <taxon>Stramenopiles</taxon>
        <taxon>Ochrophyta</taxon>
        <taxon>Bacillariophyta</taxon>
        <taxon>Coscinodiscophyceae</taxon>
        <taxon>Chaetocerotophycidae</taxon>
        <taxon>Chaetocerotales</taxon>
        <taxon>Chaetocerotaceae</taxon>
        <taxon>Chaetoceros</taxon>
    </lineage>
</organism>
<evidence type="ECO:0000313" key="2">
    <source>
        <dbReference type="Proteomes" id="UP001054902"/>
    </source>
</evidence>
<sequence>MKDLTAFAPASLSAGSANMAAVEATQSRRAFVPATTQLQASAVPGWFANFDSHAAGCKCAGCAHAAGCACSACANSHSVGCTCASCSVHSFGCQCSSCMTSGPLSKAGN</sequence>
<comment type="caution">
    <text evidence="1">The sequence shown here is derived from an EMBL/GenBank/DDBJ whole genome shotgun (WGS) entry which is preliminary data.</text>
</comment>
<protein>
    <submittedName>
        <fullName evidence="1">Uncharacterized protein</fullName>
    </submittedName>
</protein>
<proteinExistence type="predicted"/>
<name>A0AAD3D6P1_9STRA</name>